<evidence type="ECO:0000256" key="2">
    <source>
        <dbReference type="ARBA" id="ARBA00005170"/>
    </source>
</evidence>
<comment type="similarity">
    <text evidence="3 9">Belongs to the alpha-acetolactate decarboxylase family.</text>
</comment>
<feature type="chain" id="PRO_5011472283" description="Alpha-acetolactate decarboxylase" evidence="10">
    <location>
        <begin position="23"/>
        <end position="264"/>
    </location>
</feature>
<evidence type="ECO:0000256" key="7">
    <source>
        <dbReference type="ARBA" id="ARBA00023061"/>
    </source>
</evidence>
<comment type="pathway">
    <text evidence="2 9">Polyol metabolism; (R,R)-butane-2,3-diol biosynthesis; (R,R)-butane-2,3-diol from pyruvate: step 2/3.</text>
</comment>
<feature type="signal peptide" evidence="10">
    <location>
        <begin position="1"/>
        <end position="22"/>
    </location>
</feature>
<evidence type="ECO:0000256" key="3">
    <source>
        <dbReference type="ARBA" id="ARBA00007106"/>
    </source>
</evidence>
<proteinExistence type="inferred from homology"/>
<keyword evidence="7 9" id="KW-0005">Acetoin biosynthesis</keyword>
<dbReference type="InterPro" id="IPR005128">
    <property type="entry name" value="Acetolactate_a_deCO2ase"/>
</dbReference>
<evidence type="ECO:0000256" key="4">
    <source>
        <dbReference type="ARBA" id="ARBA00013204"/>
    </source>
</evidence>
<dbReference type="PANTHER" id="PTHR35524">
    <property type="entry name" value="ALPHA-ACETOLACTATE DECARBOXYLASE"/>
    <property type="match status" value="1"/>
</dbReference>
<reference evidence="12" key="1">
    <citation type="submission" date="2016-10" db="EMBL/GenBank/DDBJ databases">
        <authorList>
            <person name="Varghese N."/>
            <person name="Submissions S."/>
        </authorList>
    </citation>
    <scope>NUCLEOTIDE SEQUENCE [LARGE SCALE GENOMIC DNA]</scope>
    <source>
        <strain evidence="12">Gh-67</strain>
    </source>
</reference>
<organism evidence="11 12">
    <name type="scientific">Mucilaginibacter gossypii</name>
    <dbReference type="NCBI Taxonomy" id="551996"/>
    <lineage>
        <taxon>Bacteria</taxon>
        <taxon>Pseudomonadati</taxon>
        <taxon>Bacteroidota</taxon>
        <taxon>Sphingobacteriia</taxon>
        <taxon>Sphingobacteriales</taxon>
        <taxon>Sphingobacteriaceae</taxon>
        <taxon>Mucilaginibacter</taxon>
    </lineage>
</organism>
<dbReference type="PIRSF" id="PIRSF001332">
    <property type="entry name" value="Acetolac_decarb"/>
    <property type="match status" value="1"/>
</dbReference>
<dbReference type="NCBIfam" id="TIGR01252">
    <property type="entry name" value="acetolac_decarb"/>
    <property type="match status" value="1"/>
</dbReference>
<sequence>MKNLCLRCFLLLMIFTSLKTSAQQKTTDKNLFSAGYAAGFIGGLYDSYYPYKQLKQHGDFGLGAPGKLDGELMVFNGKLYQTQSTGKTTQLADTGKTPYAVVCFFHAEKTYKCNKPLSKSALFSYLDSILTNQNGIYAIHIKGNFSMVKTRAFPPVDKPYLPLAAMLDRQHFFDFKNIKGDLMGFKIPALMEGAHISGYHFHFLSDDKTGGGHIIDLLADDITIEVETLTSYTIDLPQTPEFNSFDFKKDRKEEIKSVENGKKQ</sequence>
<dbReference type="EMBL" id="FNCG01000004">
    <property type="protein sequence ID" value="SDG73826.1"/>
    <property type="molecule type" value="Genomic_DNA"/>
</dbReference>
<dbReference type="UniPathway" id="UPA00626">
    <property type="reaction ID" value="UER00678"/>
</dbReference>
<dbReference type="SUPFAM" id="SSF117856">
    <property type="entry name" value="AF0104/ALDC/Ptd012-like"/>
    <property type="match status" value="1"/>
</dbReference>
<evidence type="ECO:0000313" key="11">
    <source>
        <dbReference type="EMBL" id="SDG73826.1"/>
    </source>
</evidence>
<keyword evidence="10" id="KW-0732">Signal</keyword>
<dbReference type="STRING" id="551996.SAMN05192573_104502"/>
<dbReference type="RefSeq" id="WP_091166804.1">
    <property type="nucleotide sequence ID" value="NZ_FNCG01000004.1"/>
</dbReference>
<evidence type="ECO:0000256" key="10">
    <source>
        <dbReference type="SAM" id="SignalP"/>
    </source>
</evidence>
<dbReference type="PANTHER" id="PTHR35524:SF1">
    <property type="entry name" value="ALPHA-ACETOLACTATE DECARBOXYLASE"/>
    <property type="match status" value="1"/>
</dbReference>
<evidence type="ECO:0000256" key="1">
    <source>
        <dbReference type="ARBA" id="ARBA00001784"/>
    </source>
</evidence>
<keyword evidence="8 9" id="KW-0456">Lyase</keyword>
<keyword evidence="6 9" id="KW-0210">Decarboxylase</keyword>
<evidence type="ECO:0000313" key="12">
    <source>
        <dbReference type="Proteomes" id="UP000199705"/>
    </source>
</evidence>
<dbReference type="CDD" id="cd17299">
    <property type="entry name" value="acetolactate_decarboxylase"/>
    <property type="match status" value="1"/>
</dbReference>
<keyword evidence="12" id="KW-1185">Reference proteome</keyword>
<dbReference type="Proteomes" id="UP000199705">
    <property type="component" value="Unassembled WGS sequence"/>
</dbReference>
<dbReference type="EC" id="4.1.1.5" evidence="4 9"/>
<comment type="catalytic activity">
    <reaction evidence="1 9">
        <text>(2S)-2-acetolactate + H(+) = (R)-acetoin + CO2</text>
        <dbReference type="Rhea" id="RHEA:21580"/>
        <dbReference type="ChEBI" id="CHEBI:15378"/>
        <dbReference type="ChEBI" id="CHEBI:15686"/>
        <dbReference type="ChEBI" id="CHEBI:16526"/>
        <dbReference type="ChEBI" id="CHEBI:58476"/>
        <dbReference type="EC" id="4.1.1.5"/>
    </reaction>
</comment>
<gene>
    <name evidence="11" type="ORF">SAMN05192573_104502</name>
</gene>
<accession>A0A1G7WPG4</accession>
<protein>
    <recommendedName>
        <fullName evidence="5 9">Alpha-acetolactate decarboxylase</fullName>
        <ecNumber evidence="4 9">4.1.1.5</ecNumber>
    </recommendedName>
</protein>
<evidence type="ECO:0000256" key="9">
    <source>
        <dbReference type="PIRNR" id="PIRNR001332"/>
    </source>
</evidence>
<evidence type="ECO:0000256" key="5">
    <source>
        <dbReference type="ARBA" id="ARBA00020164"/>
    </source>
</evidence>
<dbReference type="AlphaFoldDB" id="A0A1G7WPG4"/>
<dbReference type="GO" id="GO:0047605">
    <property type="term" value="F:acetolactate decarboxylase activity"/>
    <property type="evidence" value="ECO:0007669"/>
    <property type="project" value="UniProtKB-UniRule"/>
</dbReference>
<dbReference type="Pfam" id="PF03306">
    <property type="entry name" value="AAL_decarboxy"/>
    <property type="match status" value="1"/>
</dbReference>
<evidence type="ECO:0000256" key="8">
    <source>
        <dbReference type="ARBA" id="ARBA00023239"/>
    </source>
</evidence>
<dbReference type="Gene3D" id="3.30.1330.80">
    <property type="entry name" value="Hypothetical protein, similar to alpha- acetolactate decarboxylase, domain 2"/>
    <property type="match status" value="2"/>
</dbReference>
<dbReference type="GO" id="GO:0045151">
    <property type="term" value="P:acetoin biosynthetic process"/>
    <property type="evidence" value="ECO:0007669"/>
    <property type="project" value="UniProtKB-UniRule"/>
</dbReference>
<evidence type="ECO:0000256" key="6">
    <source>
        <dbReference type="ARBA" id="ARBA00022793"/>
    </source>
</evidence>
<name>A0A1G7WPG4_9SPHI</name>